<feature type="compositionally biased region" description="Basic and acidic residues" evidence="1">
    <location>
        <begin position="255"/>
        <end position="268"/>
    </location>
</feature>
<keyword evidence="4" id="KW-1185">Reference proteome</keyword>
<feature type="region of interest" description="Disordered" evidence="1">
    <location>
        <begin position="141"/>
        <end position="173"/>
    </location>
</feature>
<dbReference type="GO" id="GO:0005198">
    <property type="term" value="F:structural molecule activity"/>
    <property type="evidence" value="ECO:0007669"/>
    <property type="project" value="InterPro"/>
</dbReference>
<feature type="compositionally biased region" description="Polar residues" evidence="1">
    <location>
        <begin position="269"/>
        <end position="280"/>
    </location>
</feature>
<feature type="domain" description="Phospholipase A2-like" evidence="2">
    <location>
        <begin position="51"/>
        <end position="120"/>
    </location>
</feature>
<dbReference type="Proteomes" id="UP001378592">
    <property type="component" value="Unassembled WGS sequence"/>
</dbReference>
<proteinExistence type="predicted"/>
<dbReference type="Pfam" id="PF08398">
    <property type="entry name" value="Phospholip_A2_4"/>
    <property type="match status" value="1"/>
</dbReference>
<feature type="compositionally biased region" description="Basic and acidic residues" evidence="1">
    <location>
        <begin position="149"/>
        <end position="159"/>
    </location>
</feature>
<feature type="region of interest" description="Disordered" evidence="1">
    <location>
        <begin position="233"/>
        <end position="280"/>
    </location>
</feature>
<evidence type="ECO:0000259" key="2">
    <source>
        <dbReference type="Pfam" id="PF08398"/>
    </source>
</evidence>
<organism evidence="3 4">
    <name type="scientific">Gryllus longicercus</name>
    <dbReference type="NCBI Taxonomy" id="2509291"/>
    <lineage>
        <taxon>Eukaryota</taxon>
        <taxon>Metazoa</taxon>
        <taxon>Ecdysozoa</taxon>
        <taxon>Arthropoda</taxon>
        <taxon>Hexapoda</taxon>
        <taxon>Insecta</taxon>
        <taxon>Pterygota</taxon>
        <taxon>Neoptera</taxon>
        <taxon>Polyneoptera</taxon>
        <taxon>Orthoptera</taxon>
        <taxon>Ensifera</taxon>
        <taxon>Gryllidea</taxon>
        <taxon>Grylloidea</taxon>
        <taxon>Gryllidae</taxon>
        <taxon>Gryllinae</taxon>
        <taxon>Gryllus</taxon>
    </lineage>
</organism>
<protein>
    <recommendedName>
        <fullName evidence="2">Phospholipase A2-like domain-containing protein</fullName>
    </recommendedName>
</protein>
<comment type="caution">
    <text evidence="3">The sequence shown here is derived from an EMBL/GenBank/DDBJ whole genome shotgun (WGS) entry which is preliminary data.</text>
</comment>
<dbReference type="EMBL" id="JAZDUA010001006">
    <property type="protein sequence ID" value="KAK7788596.1"/>
    <property type="molecule type" value="Genomic_DNA"/>
</dbReference>
<reference evidence="3 4" key="1">
    <citation type="submission" date="2024-03" db="EMBL/GenBank/DDBJ databases">
        <title>The genome assembly and annotation of the cricket Gryllus longicercus Weissman &amp; Gray.</title>
        <authorList>
            <person name="Szrajer S."/>
            <person name="Gray D."/>
            <person name="Ylla G."/>
        </authorList>
    </citation>
    <scope>NUCLEOTIDE SEQUENCE [LARGE SCALE GENOMIC DNA]</scope>
    <source>
        <strain evidence="3">DAG 2021-001</strain>
        <tissue evidence="3">Whole body minus gut</tissue>
    </source>
</reference>
<evidence type="ECO:0000256" key="1">
    <source>
        <dbReference type="SAM" id="MobiDB-lite"/>
    </source>
</evidence>
<evidence type="ECO:0000313" key="4">
    <source>
        <dbReference type="Proteomes" id="UP001378592"/>
    </source>
</evidence>
<dbReference type="InterPro" id="IPR013607">
    <property type="entry name" value="Phospholipase_A2-like"/>
</dbReference>
<sequence length="280" mass="31685">MALQAPIKELKQKVKMKKTVSDDLKPFYEQAKNLQNDTKYVKQTKQSPLHMTLPGSKYIGPGNSLNAGEPVNNADTIAFLHDWAYVLAKSPQDVQEADEIAINYFDKEFKQSGNWQALVGEMGLCVKHFVELKLGRVLYPPINPGSETSRPESEVDKTSTTESCPDTPTDALEMGVRTRRETDHNLEELNRERAQDESQRRTFLVRFLVWILDFLRGRVCICGCRGVKNTRKSQKSSKSFVASSPTTDLLPSKSLGEKTSRNPAERETASYQETFRYIST</sequence>
<accession>A0AAN9VBX0</accession>
<evidence type="ECO:0000313" key="3">
    <source>
        <dbReference type="EMBL" id="KAK7788596.1"/>
    </source>
</evidence>
<dbReference type="AlphaFoldDB" id="A0AAN9VBX0"/>
<gene>
    <name evidence="3" type="ORF">R5R35_012513</name>
</gene>
<name>A0AAN9VBX0_9ORTH</name>